<comment type="subcellular location">
    <subcellularLocation>
        <location evidence="1">Membrane</location>
        <topology evidence="1">Multi-pass membrane protein</topology>
    </subcellularLocation>
</comment>
<dbReference type="RefSeq" id="WP_188039755.1">
    <property type="nucleotide sequence ID" value="NZ_JACVHF010000007.1"/>
</dbReference>
<dbReference type="NCBIfam" id="TIGR03717">
    <property type="entry name" value="R_switched_YjbE"/>
    <property type="match status" value="1"/>
</dbReference>
<dbReference type="PANTHER" id="PTHR30238:SF4">
    <property type="entry name" value="SLL1022 PROTEIN"/>
    <property type="match status" value="1"/>
</dbReference>
<feature type="transmembrane region" description="Helical" evidence="6">
    <location>
        <begin position="43"/>
        <end position="64"/>
    </location>
</feature>
<comment type="similarity">
    <text evidence="2">Belongs to the TerC family.</text>
</comment>
<evidence type="ECO:0000256" key="5">
    <source>
        <dbReference type="ARBA" id="ARBA00023136"/>
    </source>
</evidence>
<gene>
    <name evidence="7" type="ORF">H1S01_08800</name>
</gene>
<keyword evidence="4 6" id="KW-1133">Transmembrane helix</keyword>
<proteinExistence type="inferred from homology"/>
<evidence type="ECO:0000313" key="8">
    <source>
        <dbReference type="Proteomes" id="UP000617402"/>
    </source>
</evidence>
<protein>
    <submittedName>
        <fullName evidence="7">TerC family protein</fullName>
    </submittedName>
</protein>
<dbReference type="Proteomes" id="UP000617402">
    <property type="component" value="Unassembled WGS sequence"/>
</dbReference>
<reference evidence="7 8" key="1">
    <citation type="submission" date="2020-07" db="EMBL/GenBank/DDBJ databases">
        <title>Draft whole-genome sequence of Heliobacterium chlorum DSM 3682, type strain.</title>
        <authorList>
            <person name="Kyndt J.A."/>
            <person name="Meyer T.E."/>
            <person name="Imhoff J.F."/>
        </authorList>
    </citation>
    <scope>NUCLEOTIDE SEQUENCE [LARGE SCALE GENOMIC DNA]</scope>
    <source>
        <strain evidence="7 8">DSM 3682</strain>
    </source>
</reference>
<keyword evidence="5 6" id="KW-0472">Membrane</keyword>
<feature type="transmembrane region" description="Helical" evidence="6">
    <location>
        <begin position="108"/>
        <end position="127"/>
    </location>
</feature>
<evidence type="ECO:0000256" key="3">
    <source>
        <dbReference type="ARBA" id="ARBA00022692"/>
    </source>
</evidence>
<evidence type="ECO:0000256" key="1">
    <source>
        <dbReference type="ARBA" id="ARBA00004141"/>
    </source>
</evidence>
<keyword evidence="8" id="KW-1185">Reference proteome</keyword>
<evidence type="ECO:0000256" key="6">
    <source>
        <dbReference type="SAM" id="Phobius"/>
    </source>
</evidence>
<comment type="caution">
    <text evidence="7">The sequence shown here is derived from an EMBL/GenBank/DDBJ whole genome shotgun (WGS) entry which is preliminary data.</text>
</comment>
<feature type="transmembrane region" description="Helical" evidence="6">
    <location>
        <begin position="6"/>
        <end position="31"/>
    </location>
</feature>
<dbReference type="InterPro" id="IPR005496">
    <property type="entry name" value="Integral_membrane_TerC"/>
</dbReference>
<accession>A0ABR7T1E8</accession>
<organism evidence="7 8">
    <name type="scientific">Heliobacterium chlorum</name>
    <dbReference type="NCBI Taxonomy" id="2698"/>
    <lineage>
        <taxon>Bacteria</taxon>
        <taxon>Bacillati</taxon>
        <taxon>Bacillota</taxon>
        <taxon>Clostridia</taxon>
        <taxon>Eubacteriales</taxon>
        <taxon>Heliobacteriaceae</taxon>
        <taxon>Heliobacterium</taxon>
    </lineage>
</organism>
<feature type="transmembrane region" description="Helical" evidence="6">
    <location>
        <begin position="193"/>
        <end position="215"/>
    </location>
</feature>
<feature type="transmembrane region" description="Helical" evidence="6">
    <location>
        <begin position="133"/>
        <end position="154"/>
    </location>
</feature>
<dbReference type="InterPro" id="IPR022301">
    <property type="entry name" value="Integral_membrane_YjbE"/>
</dbReference>
<sequence length="226" mass="24146">MFDLDILTGILNIVIINLVLSGDNAVVIAMASMGLSEKYRKKAIFWGTTLAVVMRIVLTFVAAVLLQIPYIQFIGGTLLALIAFKLLFPQEEGHGTGQGSSNFTKALLTILWADLLMSLDNVLAVAGASQGNLYLLIFGLVFSIPIVLAGSTLLTKAMGKYPWLAYIGSGVLAWTAGKMVVEDKAILPHLHALPVVEIVIPALLTAVIIGAGVWVRNKKISEATES</sequence>
<dbReference type="Pfam" id="PF03741">
    <property type="entry name" value="TerC"/>
    <property type="match status" value="1"/>
</dbReference>
<dbReference type="PANTHER" id="PTHR30238">
    <property type="entry name" value="MEMBRANE BOUND PREDICTED REDOX MODULATOR"/>
    <property type="match status" value="1"/>
</dbReference>
<keyword evidence="3 6" id="KW-0812">Transmembrane</keyword>
<dbReference type="EMBL" id="JACVHF010000007">
    <property type="protein sequence ID" value="MBC9784608.1"/>
    <property type="molecule type" value="Genomic_DNA"/>
</dbReference>
<evidence type="ECO:0000256" key="2">
    <source>
        <dbReference type="ARBA" id="ARBA00007511"/>
    </source>
</evidence>
<evidence type="ECO:0000313" key="7">
    <source>
        <dbReference type="EMBL" id="MBC9784608.1"/>
    </source>
</evidence>
<evidence type="ECO:0000256" key="4">
    <source>
        <dbReference type="ARBA" id="ARBA00022989"/>
    </source>
</evidence>
<feature type="transmembrane region" description="Helical" evidence="6">
    <location>
        <begin position="70"/>
        <end position="88"/>
    </location>
</feature>
<name>A0ABR7T1E8_HELCL</name>